<dbReference type="SUPFAM" id="SSF51703">
    <property type="entry name" value="Cobalamin (vitamin B12)-dependent enzymes"/>
    <property type="match status" value="1"/>
</dbReference>
<proteinExistence type="predicted"/>
<dbReference type="EMBL" id="AOHV01000005">
    <property type="protein sequence ID" value="ELY41357.1"/>
    <property type="molecule type" value="Genomic_DNA"/>
</dbReference>
<feature type="domain" description="Diol/glycerol dehydratase large subunit" evidence="2">
    <location>
        <begin position="21"/>
        <end position="572"/>
    </location>
</feature>
<evidence type="ECO:0000259" key="2">
    <source>
        <dbReference type="Pfam" id="PF02286"/>
    </source>
</evidence>
<dbReference type="eggNOG" id="ENOG502N5RI">
    <property type="taxonomic scope" value="Archaea"/>
</dbReference>
<dbReference type="KEGG" id="hje:HacjB3_15946"/>
<dbReference type="RefSeq" id="WP_008413914.1">
    <property type="nucleotide sequence ID" value="NC_014298.1"/>
</dbReference>
<evidence type="ECO:0000313" key="3">
    <source>
        <dbReference type="EMBL" id="ADJ16547.1"/>
    </source>
</evidence>
<sequence length="573" mass="62771">MVNNKPGPEETTRSGEEGTQKRSKRFEVLDNRPVNRDGLVEEWPEVGFVAMESPNDPDPSITVEDGTIVEIDGVEREEFDFVDQFIADYAIDAEVAEEALGTDSVEFAHMLADINVPREEIKRLAAGMTPAKLTEVVNQMNTVEMMMALQKVRTRKNPGNQCHVTSVKDHPAQLVADAAESALRGFDEAETTVGITRIAPFNALSLLIGTQCGRGGVLTQCAVEEATELELGMRGMTSYAETVSVYGTEDVFKDGDDTPYSKAFLASGYASRGVKMRFTSGSGSEVNMGQAEGKSMLYLETKCVLVTKGCGVQGLQNGSISTVAIPAAVPSGLRCILAENLIAGMIDLEMASGNDQTFTHSETRRTAHMIPQMFPGTDFIFSGYSAVPNYDDMFAGSTFDSSDFDDYNLIQRDFKVDGGTRDVEEEEVIEHRNRAVRALQAVFEELGFPPITDEEVEAATYADGSEDMPDRNQAQDIDAAQELMEREITGADIVKILVDRGFEGIAKNILGILKSRVSGDYLHTSAILDEEFNVVSAVNNPNDYEGPGTGYRISEERWEEIKNYRHAVDPKDV</sequence>
<gene>
    <name evidence="4" type="primary">pduC</name>
    <name evidence="3" type="ordered locus">HacjB3_15946</name>
    <name evidence="4" type="ORF">C497_01305</name>
</gene>
<dbReference type="Gene3D" id="3.20.20.350">
    <property type="entry name" value="Diol/glycerol dehydratase, large subunit"/>
    <property type="match status" value="1"/>
</dbReference>
<feature type="region of interest" description="Disordered" evidence="1">
    <location>
        <begin position="1"/>
        <end position="27"/>
    </location>
</feature>
<dbReference type="Proteomes" id="UP000011645">
    <property type="component" value="Unassembled WGS sequence"/>
</dbReference>
<keyword evidence="3" id="KW-0614">Plasmid</keyword>
<dbReference type="NCBIfam" id="NF011979">
    <property type="entry name" value="PRK15444.1"/>
    <property type="match status" value="1"/>
</dbReference>
<accession>D8JB94</accession>
<dbReference type="OrthoDB" id="350211at2157"/>
<evidence type="ECO:0000256" key="1">
    <source>
        <dbReference type="SAM" id="MobiDB-lite"/>
    </source>
</evidence>
<geneLocation type="plasmid" evidence="3 5">
    <name>1</name>
</geneLocation>
<dbReference type="InterPro" id="IPR016176">
    <property type="entry name" value="Cbl-dep_enz_cat"/>
</dbReference>
<dbReference type="AlphaFoldDB" id="D8JB94"/>
<keyword evidence="6" id="KW-1185">Reference proteome</keyword>
<organism evidence="3 5">
    <name type="scientific">Halalkalicoccus jeotgali (strain DSM 18796 / CECT 7217 / JCM 14584 / KCTC 4019 / B3)</name>
    <dbReference type="NCBI Taxonomy" id="795797"/>
    <lineage>
        <taxon>Archaea</taxon>
        <taxon>Methanobacteriati</taxon>
        <taxon>Methanobacteriota</taxon>
        <taxon>Stenosarchaea group</taxon>
        <taxon>Halobacteria</taxon>
        <taxon>Halobacteriales</taxon>
        <taxon>Halococcaceae</taxon>
        <taxon>Halalkalicoccus</taxon>
    </lineage>
</organism>
<dbReference type="EMBL" id="CP002063">
    <property type="protein sequence ID" value="ADJ16547.1"/>
    <property type="molecule type" value="Genomic_DNA"/>
</dbReference>
<dbReference type="Proteomes" id="UP000000390">
    <property type="component" value="Plasmid 1"/>
</dbReference>
<reference evidence="3 5" key="1">
    <citation type="journal article" date="2010" name="J. Bacteriol.">
        <title>Complete genome sequence of Halalkalicoccus jeotgali B3(T), an extremely halophilic archaeon.</title>
        <authorList>
            <person name="Roh S.W."/>
            <person name="Nam Y.D."/>
            <person name="Nam S.H."/>
            <person name="Choi S.H."/>
            <person name="Park H.S."/>
            <person name="Bae J.W."/>
        </authorList>
    </citation>
    <scope>NUCLEOTIDE SEQUENCE [LARGE SCALE GENOMIC DNA]</scope>
    <source>
        <strain evidence="3">B3</strain>
        <strain evidence="5">DSM 18796 / CECT 7217 / JCM 14584 / KCTC 4019 / B3</strain>
        <plasmid evidence="5">1</plasmid>
    </source>
</reference>
<dbReference type="GeneID" id="9420992"/>
<dbReference type="InterPro" id="IPR003206">
    <property type="entry name" value="Diol/glycerol_deHydtase_lsu"/>
</dbReference>
<feature type="compositionally biased region" description="Basic and acidic residues" evidence="1">
    <location>
        <begin position="7"/>
        <end position="27"/>
    </location>
</feature>
<dbReference type="HOGENOM" id="CLU_022314_1_0_2"/>
<protein>
    <submittedName>
        <fullName evidence="3">Glycerol dehydratase large subunit</fullName>
    </submittedName>
    <submittedName>
        <fullName evidence="4">Propanediol dehydratase large subunit</fullName>
    </submittedName>
</protein>
<evidence type="ECO:0000313" key="5">
    <source>
        <dbReference type="Proteomes" id="UP000000390"/>
    </source>
</evidence>
<evidence type="ECO:0000313" key="4">
    <source>
        <dbReference type="EMBL" id="ELY41357.1"/>
    </source>
</evidence>
<reference evidence="4 6" key="2">
    <citation type="journal article" date="2014" name="PLoS Genet.">
        <title>Phylogenetically driven sequencing of extremely halophilic archaea reveals strategies for static and dynamic osmo-response.</title>
        <authorList>
            <person name="Becker E.A."/>
            <person name="Seitzer P.M."/>
            <person name="Tritt A."/>
            <person name="Larsen D."/>
            <person name="Krusor M."/>
            <person name="Yao A.I."/>
            <person name="Wu D."/>
            <person name="Madern D."/>
            <person name="Eisen J.A."/>
            <person name="Darling A.E."/>
            <person name="Facciotti M.T."/>
        </authorList>
    </citation>
    <scope>NUCLEOTIDE SEQUENCE [LARGE SCALE GENOMIC DNA]</scope>
    <source>
        <strain evidence="4">B3</strain>
        <strain evidence="6">DSM 18796 / CECT 7217 / JCM 14584 / KCTC 4019 / B3</strain>
    </source>
</reference>
<dbReference type="PATRIC" id="fig|795797.18.peg.3157"/>
<dbReference type="InterPro" id="IPR036999">
    <property type="entry name" value="Diol/glycerol_deHase_lsu_sf"/>
</dbReference>
<name>D8JB94_HALJB</name>
<evidence type="ECO:0000313" key="6">
    <source>
        <dbReference type="Proteomes" id="UP000011645"/>
    </source>
</evidence>
<dbReference type="GO" id="GO:0031419">
    <property type="term" value="F:cobalamin binding"/>
    <property type="evidence" value="ECO:0007669"/>
    <property type="project" value="InterPro"/>
</dbReference>
<dbReference type="Pfam" id="PF02286">
    <property type="entry name" value="Dehydratase_LU"/>
    <property type="match status" value="1"/>
</dbReference>
<dbReference type="GO" id="GO:0016836">
    <property type="term" value="F:hydro-lyase activity"/>
    <property type="evidence" value="ECO:0007669"/>
    <property type="project" value="InterPro"/>
</dbReference>